<evidence type="ECO:0000313" key="2">
    <source>
        <dbReference type="EMBL" id="KUJ12638.1"/>
    </source>
</evidence>
<feature type="compositionally biased region" description="Polar residues" evidence="1">
    <location>
        <begin position="77"/>
        <end position="86"/>
    </location>
</feature>
<keyword evidence="3" id="KW-1185">Reference proteome</keyword>
<proteinExistence type="predicted"/>
<reference evidence="2 3" key="1">
    <citation type="submission" date="2015-10" db="EMBL/GenBank/DDBJ databases">
        <title>Full genome of DAOMC 229536 Phialocephala scopiformis, a fungal endophyte of spruce producing the potent anti-insectan compound rugulosin.</title>
        <authorList>
            <consortium name="DOE Joint Genome Institute"/>
            <person name="Walker A.K."/>
            <person name="Frasz S.L."/>
            <person name="Seifert K.A."/>
            <person name="Miller J.D."/>
            <person name="Mondo S.J."/>
            <person name="Labutti K."/>
            <person name="Lipzen A."/>
            <person name="Dockter R."/>
            <person name="Kennedy M."/>
            <person name="Grigoriev I.V."/>
            <person name="Spatafora J.W."/>
        </authorList>
    </citation>
    <scope>NUCLEOTIDE SEQUENCE [LARGE SCALE GENOMIC DNA]</scope>
    <source>
        <strain evidence="2 3">CBS 120377</strain>
    </source>
</reference>
<dbReference type="Proteomes" id="UP000070700">
    <property type="component" value="Unassembled WGS sequence"/>
</dbReference>
<dbReference type="InParanoid" id="A0A194WXD1"/>
<dbReference type="KEGG" id="psco:LY89DRAFT_757212"/>
<dbReference type="EMBL" id="KQ947424">
    <property type="protein sequence ID" value="KUJ12638.1"/>
    <property type="molecule type" value="Genomic_DNA"/>
</dbReference>
<gene>
    <name evidence="2" type="ORF">LY89DRAFT_757212</name>
</gene>
<dbReference type="AlphaFoldDB" id="A0A194WXD1"/>
<organism evidence="2 3">
    <name type="scientific">Mollisia scopiformis</name>
    <name type="common">Conifer needle endophyte fungus</name>
    <name type="synonym">Phialocephala scopiformis</name>
    <dbReference type="NCBI Taxonomy" id="149040"/>
    <lineage>
        <taxon>Eukaryota</taxon>
        <taxon>Fungi</taxon>
        <taxon>Dikarya</taxon>
        <taxon>Ascomycota</taxon>
        <taxon>Pezizomycotina</taxon>
        <taxon>Leotiomycetes</taxon>
        <taxon>Helotiales</taxon>
        <taxon>Mollisiaceae</taxon>
        <taxon>Mollisia</taxon>
    </lineage>
</organism>
<dbReference type="GeneID" id="28831135"/>
<evidence type="ECO:0000313" key="3">
    <source>
        <dbReference type="Proteomes" id="UP000070700"/>
    </source>
</evidence>
<dbReference type="RefSeq" id="XP_018066993.1">
    <property type="nucleotide sequence ID" value="XM_018221409.1"/>
</dbReference>
<accession>A0A194WXD1</accession>
<feature type="region of interest" description="Disordered" evidence="1">
    <location>
        <begin position="55"/>
        <end position="109"/>
    </location>
</feature>
<evidence type="ECO:0000256" key="1">
    <source>
        <dbReference type="SAM" id="MobiDB-lite"/>
    </source>
</evidence>
<protein>
    <submittedName>
        <fullName evidence="2">Uncharacterized protein</fullName>
    </submittedName>
</protein>
<sequence>MDNNSLSKLMERDSLVRDSIPEPRFFVEGNSNDAYISPYSAAFSYPELDDGEYVPYPHPGPEYDYPNPSSYAEEASGSYTPYSSQLVEEPSGSEPGYSIQRRQEHTSSGNEAVMNEGDAVFPAVSESTPAYRYVAYVPTLPRAKRTPKGTPKTRAHPYYGLIQAYVTRSEMEVIRKHYDHIPLPCLQNIGEDVTTAVRLTLNEFKNLQVFRRYKNGLVPTSQFVTDPEMIQIAQKAQDRHEKSMAKHVVKATKRNIDEVYNEIKGHQLA</sequence>
<name>A0A194WXD1_MOLSC</name>